<evidence type="ECO:0000256" key="3">
    <source>
        <dbReference type="ARBA" id="ARBA00022989"/>
    </source>
</evidence>
<dbReference type="InterPro" id="IPR051533">
    <property type="entry name" value="WaaL-like"/>
</dbReference>
<keyword evidence="7" id="KW-0436">Ligase</keyword>
<dbReference type="EMBL" id="CP072801">
    <property type="protein sequence ID" value="QTR45647.1"/>
    <property type="molecule type" value="Genomic_DNA"/>
</dbReference>
<comment type="subcellular location">
    <subcellularLocation>
        <location evidence="1">Membrane</location>
        <topology evidence="1">Multi-pass membrane protein</topology>
    </subcellularLocation>
</comment>
<name>A0ABX7WRN5_9GAMM</name>
<evidence type="ECO:0000256" key="2">
    <source>
        <dbReference type="ARBA" id="ARBA00022692"/>
    </source>
</evidence>
<dbReference type="Pfam" id="PF04932">
    <property type="entry name" value="Wzy_C"/>
    <property type="match status" value="1"/>
</dbReference>
<feature type="transmembrane region" description="Helical" evidence="5">
    <location>
        <begin position="241"/>
        <end position="260"/>
    </location>
</feature>
<proteinExistence type="predicted"/>
<dbReference type="Proteomes" id="UP000672039">
    <property type="component" value="Chromosome"/>
</dbReference>
<accession>A0ABX7WRN5</accession>
<feature type="transmembrane region" description="Helical" evidence="5">
    <location>
        <begin position="171"/>
        <end position="190"/>
    </location>
</feature>
<feature type="domain" description="O-antigen ligase-related" evidence="6">
    <location>
        <begin position="206"/>
        <end position="353"/>
    </location>
</feature>
<feature type="transmembrane region" description="Helical" evidence="5">
    <location>
        <begin position="337"/>
        <end position="357"/>
    </location>
</feature>
<dbReference type="InterPro" id="IPR007016">
    <property type="entry name" value="O-antigen_ligase-rel_domated"/>
</dbReference>
<evidence type="ECO:0000259" key="6">
    <source>
        <dbReference type="Pfam" id="PF04932"/>
    </source>
</evidence>
<dbReference type="RefSeq" id="WP_210222045.1">
    <property type="nucleotide sequence ID" value="NZ_CP072801.1"/>
</dbReference>
<keyword evidence="2 5" id="KW-0812">Transmembrane</keyword>
<evidence type="ECO:0000313" key="7">
    <source>
        <dbReference type="EMBL" id="QTR45647.1"/>
    </source>
</evidence>
<organism evidence="7 8">
    <name type="scientific">Thiothrix litoralis</name>
    <dbReference type="NCBI Taxonomy" id="2891210"/>
    <lineage>
        <taxon>Bacteria</taxon>
        <taxon>Pseudomonadati</taxon>
        <taxon>Pseudomonadota</taxon>
        <taxon>Gammaproteobacteria</taxon>
        <taxon>Thiotrichales</taxon>
        <taxon>Thiotrichaceae</taxon>
        <taxon>Thiothrix</taxon>
    </lineage>
</organism>
<gene>
    <name evidence="7" type="ORF">J9253_16815</name>
</gene>
<evidence type="ECO:0000256" key="5">
    <source>
        <dbReference type="SAM" id="Phobius"/>
    </source>
</evidence>
<keyword evidence="3 5" id="KW-1133">Transmembrane helix</keyword>
<feature type="transmembrane region" description="Helical" evidence="5">
    <location>
        <begin position="363"/>
        <end position="385"/>
    </location>
</feature>
<feature type="transmembrane region" description="Helical" evidence="5">
    <location>
        <begin position="111"/>
        <end position="129"/>
    </location>
</feature>
<evidence type="ECO:0000313" key="8">
    <source>
        <dbReference type="Proteomes" id="UP000672039"/>
    </source>
</evidence>
<keyword evidence="8" id="KW-1185">Reference proteome</keyword>
<dbReference type="PANTHER" id="PTHR37422">
    <property type="entry name" value="TEICHURONIC ACID BIOSYNTHESIS PROTEIN TUAE"/>
    <property type="match status" value="1"/>
</dbReference>
<dbReference type="PANTHER" id="PTHR37422:SF13">
    <property type="entry name" value="LIPOPOLYSACCHARIDE BIOSYNTHESIS PROTEIN PA4999-RELATED"/>
    <property type="match status" value="1"/>
</dbReference>
<feature type="transmembrane region" description="Helical" evidence="5">
    <location>
        <begin position="58"/>
        <end position="75"/>
    </location>
</feature>
<evidence type="ECO:0000256" key="4">
    <source>
        <dbReference type="ARBA" id="ARBA00023136"/>
    </source>
</evidence>
<keyword evidence="4 5" id="KW-0472">Membrane</keyword>
<reference evidence="7 8" key="1">
    <citation type="submission" date="2021-04" db="EMBL/GenBank/DDBJ databases">
        <title>Genomics, taxonomy and metabolism of representatives of sulfur bacteria of the genus Thiothrix: Thiothrix fructosivorans QT, Thiothrix unzii A1T and three new species, Thiothrix subterranea sp. nov., Thiothrix litoralis sp. nov. and 'Candidatus Thiothrix anitrata' sp. nov.</title>
        <authorList>
            <person name="Ravin N.V."/>
            <person name="Smolyakov D."/>
            <person name="Rudenko T.S."/>
            <person name="Mardanov A.V."/>
            <person name="Beletsky A.V."/>
            <person name="Markov N.D."/>
            <person name="Fomenkov A.I."/>
            <person name="Roberts R.J."/>
            <person name="Karnachuk O.V."/>
            <person name="Novikov A."/>
            <person name="Grabovich M.Y."/>
        </authorList>
    </citation>
    <scope>NUCLEOTIDE SEQUENCE [LARGE SCALE GENOMIC DNA]</scope>
    <source>
        <strain evidence="7 8">AS</strain>
    </source>
</reference>
<protein>
    <submittedName>
        <fullName evidence="7">O-antigen ligase family protein</fullName>
    </submittedName>
</protein>
<feature type="transmembrane region" description="Helical" evidence="5">
    <location>
        <begin position="202"/>
        <end position="235"/>
    </location>
</feature>
<sequence length="417" mass="45826">MRTVILGVFALHFIFLAYLNNVYVAGLPVRSFLILLAGGLVVMRDYTTLFRIGLASKVYLLLAMLGLVVSLANNVTPGNIANGELKLLQSYLMILVSFFVVEQFGFRTLGYLVVGIALPSALVGIMQALDVQFAWQVQGALAGIQNKELSDEIQSQITEALLRPPGLSLYAIPQTYMLLGALMLNLYLVLQNRYNPRFQMVAVVVGLILAGGIFASETRSAMGAALLMPALIYLFLFPARVIPATGLLVLLGGLAFVLLADKAGIDSRMISLDDASAAGRSTLYKYGTELFLRQPFGYGFNFDTVEYAVQYFVNDQNLFNYDPSEKAHFIVPVHNSILNLVHTFGFAGVFLLVYYVYRLIAGSWYRAVFILGAFVNSLFHNAGILSNDLFMDMVIAVMLYELYRQNTAASGTAVSAR</sequence>
<evidence type="ECO:0000256" key="1">
    <source>
        <dbReference type="ARBA" id="ARBA00004141"/>
    </source>
</evidence>
<dbReference type="GO" id="GO:0016874">
    <property type="term" value="F:ligase activity"/>
    <property type="evidence" value="ECO:0007669"/>
    <property type="project" value="UniProtKB-KW"/>
</dbReference>